<dbReference type="InterPro" id="IPR036770">
    <property type="entry name" value="Ankyrin_rpt-contain_sf"/>
</dbReference>
<accession>A0A1Y1V141</accession>
<dbReference type="EMBL" id="MCFH01000043">
    <property type="protein sequence ID" value="ORX44822.1"/>
    <property type="molecule type" value="Genomic_DNA"/>
</dbReference>
<feature type="non-terminal residue" evidence="1">
    <location>
        <position position="82"/>
    </location>
</feature>
<dbReference type="AlphaFoldDB" id="A0A1Y1V141"/>
<gene>
    <name evidence="1" type="ORF">BCR36DRAFT_300766</name>
</gene>
<keyword evidence="2" id="KW-1185">Reference proteome</keyword>
<name>A0A1Y1V141_9FUNG</name>
<dbReference type="Gene3D" id="1.25.40.20">
    <property type="entry name" value="Ankyrin repeat-containing domain"/>
    <property type="match status" value="1"/>
</dbReference>
<dbReference type="OrthoDB" id="194358at2759"/>
<proteinExistence type="predicted"/>
<dbReference type="InterPro" id="IPR002110">
    <property type="entry name" value="Ankyrin_rpt"/>
</dbReference>
<sequence>MYLDLDYEVDFEEKGYKSPLFTAIKNEFFNIADVLIDHGADINGEIQYTDIITYLNCLGVLNNNILKYILNHGYDVDSLDAF</sequence>
<comment type="caution">
    <text evidence="1">The sequence shown here is derived from an EMBL/GenBank/DDBJ whole genome shotgun (WGS) entry which is preliminary data.</text>
</comment>
<dbReference type="Pfam" id="PF13606">
    <property type="entry name" value="Ank_3"/>
    <property type="match status" value="1"/>
</dbReference>
<evidence type="ECO:0000313" key="2">
    <source>
        <dbReference type="Proteomes" id="UP000193719"/>
    </source>
</evidence>
<dbReference type="Proteomes" id="UP000193719">
    <property type="component" value="Unassembled WGS sequence"/>
</dbReference>
<evidence type="ECO:0000313" key="1">
    <source>
        <dbReference type="EMBL" id="ORX44822.1"/>
    </source>
</evidence>
<protein>
    <submittedName>
        <fullName evidence="1">Uncharacterized protein</fullName>
    </submittedName>
</protein>
<reference evidence="1 2" key="2">
    <citation type="submission" date="2016-08" db="EMBL/GenBank/DDBJ databases">
        <title>Pervasive Adenine N6-methylation of Active Genes in Fungi.</title>
        <authorList>
            <consortium name="DOE Joint Genome Institute"/>
            <person name="Mondo S.J."/>
            <person name="Dannebaum R.O."/>
            <person name="Kuo R.C."/>
            <person name="Labutti K."/>
            <person name="Haridas S."/>
            <person name="Kuo A."/>
            <person name="Salamov A."/>
            <person name="Ahrendt S.R."/>
            <person name="Lipzen A."/>
            <person name="Sullivan W."/>
            <person name="Andreopoulos W.B."/>
            <person name="Clum A."/>
            <person name="Lindquist E."/>
            <person name="Daum C."/>
            <person name="Ramamoorthy G.K."/>
            <person name="Gryganskyi A."/>
            <person name="Culley D."/>
            <person name="Magnuson J.K."/>
            <person name="James T.Y."/>
            <person name="O'Malley M.A."/>
            <person name="Stajich J.E."/>
            <person name="Spatafora J.W."/>
            <person name="Visel A."/>
            <person name="Grigoriev I.V."/>
        </authorList>
    </citation>
    <scope>NUCLEOTIDE SEQUENCE [LARGE SCALE GENOMIC DNA]</scope>
    <source>
        <strain evidence="2">finn</strain>
    </source>
</reference>
<reference evidence="1 2" key="1">
    <citation type="submission" date="2016-08" db="EMBL/GenBank/DDBJ databases">
        <title>Genomes of anaerobic fungi encode conserved fungal cellulosomes for biomass hydrolysis.</title>
        <authorList>
            <consortium name="DOE Joint Genome Institute"/>
            <person name="Haitjema C.H."/>
            <person name="Gilmore S.P."/>
            <person name="Henske J.K."/>
            <person name="Solomon K.V."/>
            <person name="De Groot R."/>
            <person name="Kuo A."/>
            <person name="Mondo S.J."/>
            <person name="Salamov A.A."/>
            <person name="Labutti K."/>
            <person name="Zhao Z."/>
            <person name="Chiniquy J."/>
            <person name="Barry K."/>
            <person name="Brewer H.M."/>
            <person name="Purvine S.O."/>
            <person name="Wright A.T."/>
            <person name="Boxma B."/>
            <person name="Van Alen T."/>
            <person name="Hackstein J.H."/>
            <person name="Baker S.E."/>
            <person name="Grigoriev I.V."/>
            <person name="O'Malley M.A."/>
        </authorList>
    </citation>
    <scope>NUCLEOTIDE SEQUENCE [LARGE SCALE GENOMIC DNA]</scope>
    <source>
        <strain evidence="2">finn</strain>
    </source>
</reference>
<organism evidence="1 2">
    <name type="scientific">Piromyces finnis</name>
    <dbReference type="NCBI Taxonomy" id="1754191"/>
    <lineage>
        <taxon>Eukaryota</taxon>
        <taxon>Fungi</taxon>
        <taxon>Fungi incertae sedis</taxon>
        <taxon>Chytridiomycota</taxon>
        <taxon>Chytridiomycota incertae sedis</taxon>
        <taxon>Neocallimastigomycetes</taxon>
        <taxon>Neocallimastigales</taxon>
        <taxon>Neocallimastigaceae</taxon>
        <taxon>Piromyces</taxon>
    </lineage>
</organism>
<dbReference type="SUPFAM" id="SSF48403">
    <property type="entry name" value="Ankyrin repeat"/>
    <property type="match status" value="1"/>
</dbReference>